<sequence>MANDSNNNSDSIWLYNPNFALSIVFALLYLIPTTIQFWQTFFKYKSWYFVVVFVGACLEVAGYVVRAVSVKNLSSIPPYAVQSSFIIIAPLFIGAGNYLLISRLCLKVLPSEITHIHRIPVRILTRIFVLCDIVSFLIQVSGTGIASSQNWDGQTLKIGEDILIAGLAIQVATFGFFLAIVGRFHLLTRAGGVRNDAGEGWRLVLKAVYISSILIIIRSIYRLIEFALGIFGYPFTHEWMFYVFESVPMLPAISIFCLWHPAEYFGGGRKGDKVADIPLDSTDTTMV</sequence>
<dbReference type="PANTHER" id="PTHR31465">
    <property type="entry name" value="PROTEIN RTA1-RELATED"/>
    <property type="match status" value="1"/>
</dbReference>
<dbReference type="InterPro" id="IPR007568">
    <property type="entry name" value="RTA1"/>
</dbReference>
<dbReference type="EMBL" id="FJOG01000021">
    <property type="protein sequence ID" value="CZR62608.1"/>
    <property type="molecule type" value="Genomic_DNA"/>
</dbReference>
<feature type="transmembrane region" description="Helical" evidence="5">
    <location>
        <begin position="203"/>
        <end position="224"/>
    </location>
</feature>
<feature type="transmembrane region" description="Helical" evidence="5">
    <location>
        <begin position="162"/>
        <end position="182"/>
    </location>
</feature>
<proteinExistence type="predicted"/>
<feature type="transmembrane region" description="Helical" evidence="5">
    <location>
        <begin position="47"/>
        <end position="65"/>
    </location>
</feature>
<feature type="transmembrane region" description="Helical" evidence="5">
    <location>
        <begin position="239"/>
        <end position="259"/>
    </location>
</feature>
<accession>A0A1L7XC59</accession>
<dbReference type="GO" id="GO:0016020">
    <property type="term" value="C:membrane"/>
    <property type="evidence" value="ECO:0007669"/>
    <property type="project" value="UniProtKB-SubCell"/>
</dbReference>
<evidence type="ECO:0000256" key="1">
    <source>
        <dbReference type="ARBA" id="ARBA00004141"/>
    </source>
</evidence>
<feature type="transmembrane region" description="Helical" evidence="5">
    <location>
        <begin position="85"/>
        <end position="106"/>
    </location>
</feature>
<dbReference type="Pfam" id="PF04479">
    <property type="entry name" value="RTA1"/>
    <property type="match status" value="1"/>
</dbReference>
<evidence type="ECO:0000313" key="7">
    <source>
        <dbReference type="Proteomes" id="UP000184330"/>
    </source>
</evidence>
<dbReference type="STRING" id="576137.A0A1L7XC59"/>
<dbReference type="AlphaFoldDB" id="A0A1L7XC59"/>
<dbReference type="PANTHER" id="PTHR31465:SF32">
    <property type="entry name" value="DOMAIN PROTEIN, PUTATIVE-RELATED"/>
    <property type="match status" value="1"/>
</dbReference>
<comment type="subcellular location">
    <subcellularLocation>
        <location evidence="1">Membrane</location>
        <topology evidence="1">Multi-pass membrane protein</topology>
    </subcellularLocation>
</comment>
<evidence type="ECO:0000256" key="4">
    <source>
        <dbReference type="ARBA" id="ARBA00023136"/>
    </source>
</evidence>
<evidence type="ECO:0000256" key="2">
    <source>
        <dbReference type="ARBA" id="ARBA00022692"/>
    </source>
</evidence>
<protein>
    <submittedName>
        <fullName evidence="6">Related to Rtm1p</fullName>
    </submittedName>
</protein>
<name>A0A1L7XC59_9HELO</name>
<feature type="transmembrane region" description="Helical" evidence="5">
    <location>
        <begin position="127"/>
        <end position="147"/>
    </location>
</feature>
<evidence type="ECO:0000313" key="6">
    <source>
        <dbReference type="EMBL" id="CZR62608.1"/>
    </source>
</evidence>
<reference evidence="6 7" key="1">
    <citation type="submission" date="2016-03" db="EMBL/GenBank/DDBJ databases">
        <authorList>
            <person name="Ploux O."/>
        </authorList>
    </citation>
    <scope>NUCLEOTIDE SEQUENCE [LARGE SCALE GENOMIC DNA]</scope>
    <source>
        <strain evidence="6 7">UAMH 11012</strain>
    </source>
</reference>
<keyword evidence="4 5" id="KW-0472">Membrane</keyword>
<keyword evidence="7" id="KW-1185">Reference proteome</keyword>
<evidence type="ECO:0000256" key="5">
    <source>
        <dbReference type="SAM" id="Phobius"/>
    </source>
</evidence>
<dbReference type="OrthoDB" id="3358017at2759"/>
<dbReference type="Proteomes" id="UP000184330">
    <property type="component" value="Unassembled WGS sequence"/>
</dbReference>
<keyword evidence="3 5" id="KW-1133">Transmembrane helix</keyword>
<evidence type="ECO:0000256" key="3">
    <source>
        <dbReference type="ARBA" id="ARBA00022989"/>
    </source>
</evidence>
<gene>
    <name evidence="6" type="ORF">PAC_12505</name>
</gene>
<feature type="transmembrane region" description="Helical" evidence="5">
    <location>
        <begin position="12"/>
        <end position="35"/>
    </location>
</feature>
<keyword evidence="2 5" id="KW-0812">Transmembrane</keyword>
<organism evidence="6 7">
    <name type="scientific">Phialocephala subalpina</name>
    <dbReference type="NCBI Taxonomy" id="576137"/>
    <lineage>
        <taxon>Eukaryota</taxon>
        <taxon>Fungi</taxon>
        <taxon>Dikarya</taxon>
        <taxon>Ascomycota</taxon>
        <taxon>Pezizomycotina</taxon>
        <taxon>Leotiomycetes</taxon>
        <taxon>Helotiales</taxon>
        <taxon>Mollisiaceae</taxon>
        <taxon>Phialocephala</taxon>
        <taxon>Phialocephala fortinii species complex</taxon>
    </lineage>
</organism>